<gene>
    <name evidence="1" type="ORF">PCOR1329_LOCUS26788</name>
</gene>
<name>A0ABN9S5T3_9DINO</name>
<evidence type="ECO:0008006" key="3">
    <source>
        <dbReference type="Google" id="ProtNLM"/>
    </source>
</evidence>
<evidence type="ECO:0000313" key="2">
    <source>
        <dbReference type="Proteomes" id="UP001189429"/>
    </source>
</evidence>
<reference evidence="1" key="1">
    <citation type="submission" date="2023-10" db="EMBL/GenBank/DDBJ databases">
        <authorList>
            <person name="Chen Y."/>
            <person name="Shah S."/>
            <person name="Dougan E. K."/>
            <person name="Thang M."/>
            <person name="Chan C."/>
        </authorList>
    </citation>
    <scope>NUCLEOTIDE SEQUENCE [LARGE SCALE GENOMIC DNA]</scope>
</reference>
<evidence type="ECO:0000313" key="1">
    <source>
        <dbReference type="EMBL" id="CAK0827188.1"/>
    </source>
</evidence>
<proteinExistence type="predicted"/>
<organism evidence="1 2">
    <name type="scientific">Prorocentrum cordatum</name>
    <dbReference type="NCBI Taxonomy" id="2364126"/>
    <lineage>
        <taxon>Eukaryota</taxon>
        <taxon>Sar</taxon>
        <taxon>Alveolata</taxon>
        <taxon>Dinophyceae</taxon>
        <taxon>Prorocentrales</taxon>
        <taxon>Prorocentraceae</taxon>
        <taxon>Prorocentrum</taxon>
    </lineage>
</organism>
<sequence length="257" mass="27309">GRGAVVVSTKPRWGWRDDEWGDGQRQQIGWRDTCGGMDNVFPSGAGVLALIDELAVDTILNGVLVGKSIAVGAVPTQSKQTTPLYKAWVFDGETLGELVARGAHAVEMEQALSHIPSGSVVAISPVTASGNGYAFELRSRPRIRAEGNSSMAVPVKTLEVASQQANKSRVELGGRAHRCDASTGTCVKARRNIHLVSSDGQVVVVTMWGKAAAFHLDDAAYVRIMGASVDRGNSKFSLNDDGAVSVVIAVRETFFNM</sequence>
<accession>A0ABN9S5T3</accession>
<feature type="non-terminal residue" evidence="1">
    <location>
        <position position="1"/>
    </location>
</feature>
<dbReference type="Proteomes" id="UP001189429">
    <property type="component" value="Unassembled WGS sequence"/>
</dbReference>
<keyword evidence="2" id="KW-1185">Reference proteome</keyword>
<comment type="caution">
    <text evidence="1">The sequence shown here is derived from an EMBL/GenBank/DDBJ whole genome shotgun (WGS) entry which is preliminary data.</text>
</comment>
<protein>
    <recommendedName>
        <fullName evidence="3">Replication protein A OB domain-containing protein</fullName>
    </recommendedName>
</protein>
<dbReference type="EMBL" id="CAUYUJ010009582">
    <property type="protein sequence ID" value="CAK0827188.1"/>
    <property type="molecule type" value="Genomic_DNA"/>
</dbReference>